<feature type="transmembrane region" description="Helical" evidence="1">
    <location>
        <begin position="187"/>
        <end position="207"/>
    </location>
</feature>
<reference evidence="2 3" key="1">
    <citation type="submission" date="2019-09" db="EMBL/GenBank/DDBJ databases">
        <title>Characterization of the phylogenetic diversity of two novel species belonging to the genus Bifidobacterium: Bifidobacterium cebidarum sp. nov. and Bifidobacterium leontopitheci sp. nov.</title>
        <authorList>
            <person name="Lugli G.A."/>
            <person name="Duranti S."/>
            <person name="Milani C."/>
            <person name="Turroni F."/>
            <person name="Ventura M."/>
        </authorList>
    </citation>
    <scope>NUCLEOTIDE SEQUENCE [LARGE SCALE GENOMIC DNA]</scope>
    <source>
        <strain evidence="2 3">LMG 31471</strain>
    </source>
</reference>
<gene>
    <name evidence="2" type="ORF">F7D09_0196</name>
</gene>
<feature type="transmembrane region" description="Helical" evidence="1">
    <location>
        <begin position="110"/>
        <end position="130"/>
    </location>
</feature>
<feature type="transmembrane region" description="Helical" evidence="1">
    <location>
        <begin position="275"/>
        <end position="298"/>
    </location>
</feature>
<evidence type="ECO:0000256" key="1">
    <source>
        <dbReference type="SAM" id="Phobius"/>
    </source>
</evidence>
<dbReference type="EMBL" id="WBVT01000002">
    <property type="protein sequence ID" value="KAB7791243.1"/>
    <property type="molecule type" value="Genomic_DNA"/>
</dbReference>
<keyword evidence="1" id="KW-1133">Transmembrane helix</keyword>
<keyword evidence="1" id="KW-0812">Transmembrane</keyword>
<organism evidence="2 3">
    <name type="scientific">Bifidobacterium leontopitheci</name>
    <dbReference type="NCBI Taxonomy" id="2650774"/>
    <lineage>
        <taxon>Bacteria</taxon>
        <taxon>Bacillati</taxon>
        <taxon>Actinomycetota</taxon>
        <taxon>Actinomycetes</taxon>
        <taxon>Bifidobacteriales</taxon>
        <taxon>Bifidobacteriaceae</taxon>
        <taxon>Bifidobacterium</taxon>
    </lineage>
</organism>
<proteinExistence type="predicted"/>
<feature type="transmembrane region" description="Helical" evidence="1">
    <location>
        <begin position="142"/>
        <end position="175"/>
    </location>
</feature>
<sequence>MNSFTLKAIACLVMVVDHMGEFIPGMPDWLRVIGRLAAPIFLFLIGWSCEYTHDLKRFLGRLYAASIGMAVLQVIFGLEMNIFRTLFQVALVIALLKTADTTRQRIRNLLLYTGYQVGTCALIYWLFIWLPATHSSSWWAGITGYVGFPFCAVIGSVFYMDYGIFWLVLGVAMWAVRDSRLRLSAVYLGLTALFGLCVTSSFASWAVNGVMGRAFMHLPDGSDPRSVVIEPLLGTLGTDVGFIGSSLWWTMQGPMVFALPFMLPYNHRRGPKCTWFFYVFYPAHILALHGIGMAMGGVY</sequence>
<dbReference type="Pfam" id="PF05857">
    <property type="entry name" value="TraX"/>
    <property type="match status" value="1"/>
</dbReference>
<comment type="caution">
    <text evidence="2">The sequence shown here is derived from an EMBL/GenBank/DDBJ whole genome shotgun (WGS) entry which is preliminary data.</text>
</comment>
<evidence type="ECO:0000313" key="3">
    <source>
        <dbReference type="Proteomes" id="UP000441772"/>
    </source>
</evidence>
<accession>A0A6I1GHV6</accession>
<feature type="transmembrane region" description="Helical" evidence="1">
    <location>
        <begin position="29"/>
        <end position="46"/>
    </location>
</feature>
<dbReference type="AlphaFoldDB" id="A0A6I1GHV6"/>
<protein>
    <submittedName>
        <fullName evidence="2">TraX protein</fullName>
    </submittedName>
</protein>
<keyword evidence="3" id="KW-1185">Reference proteome</keyword>
<name>A0A6I1GHV6_9BIFI</name>
<evidence type="ECO:0000313" key="2">
    <source>
        <dbReference type="EMBL" id="KAB7791243.1"/>
    </source>
</evidence>
<dbReference type="Proteomes" id="UP000441772">
    <property type="component" value="Unassembled WGS sequence"/>
</dbReference>
<feature type="transmembrane region" description="Helical" evidence="1">
    <location>
        <begin position="82"/>
        <end position="98"/>
    </location>
</feature>
<keyword evidence="1" id="KW-0472">Membrane</keyword>
<feature type="transmembrane region" description="Helical" evidence="1">
    <location>
        <begin position="58"/>
        <end position="76"/>
    </location>
</feature>
<dbReference type="RefSeq" id="WP_193312255.1">
    <property type="nucleotide sequence ID" value="NZ_JBHSKZ010000028.1"/>
</dbReference>
<dbReference type="InterPro" id="IPR008875">
    <property type="entry name" value="TraX"/>
</dbReference>